<feature type="region of interest" description="Disordered" evidence="1">
    <location>
        <begin position="25"/>
        <end position="78"/>
    </location>
</feature>
<organism evidence="4 5">
    <name type="scientific">Nocardioides bigeumensis</name>
    <dbReference type="NCBI Taxonomy" id="433657"/>
    <lineage>
        <taxon>Bacteria</taxon>
        <taxon>Bacillati</taxon>
        <taxon>Actinomycetota</taxon>
        <taxon>Actinomycetes</taxon>
        <taxon>Propionibacteriales</taxon>
        <taxon>Nocardioidaceae</taxon>
        <taxon>Nocardioides</taxon>
    </lineage>
</organism>
<dbReference type="InterPro" id="IPR036378">
    <property type="entry name" value="FAS1_dom_sf"/>
</dbReference>
<name>A0ABN2YXG3_9ACTN</name>
<dbReference type="Gene3D" id="2.30.180.10">
    <property type="entry name" value="FAS1 domain"/>
    <property type="match status" value="1"/>
</dbReference>
<dbReference type="SMART" id="SM00554">
    <property type="entry name" value="FAS1"/>
    <property type="match status" value="1"/>
</dbReference>
<dbReference type="PROSITE" id="PS51257">
    <property type="entry name" value="PROKAR_LIPOPROTEIN"/>
    <property type="match status" value="1"/>
</dbReference>
<dbReference type="PANTHER" id="PTHR10900:SF77">
    <property type="entry name" value="FI19380P1"/>
    <property type="match status" value="1"/>
</dbReference>
<dbReference type="Pfam" id="PF02469">
    <property type="entry name" value="Fasciclin"/>
    <property type="match status" value="1"/>
</dbReference>
<dbReference type="RefSeq" id="WP_344305605.1">
    <property type="nucleotide sequence ID" value="NZ_BAAAQQ010000014.1"/>
</dbReference>
<evidence type="ECO:0000256" key="2">
    <source>
        <dbReference type="SAM" id="SignalP"/>
    </source>
</evidence>
<comment type="caution">
    <text evidence="4">The sequence shown here is derived from an EMBL/GenBank/DDBJ whole genome shotgun (WGS) entry which is preliminary data.</text>
</comment>
<dbReference type="InterPro" id="IPR050904">
    <property type="entry name" value="Adhesion/Biosynth-related"/>
</dbReference>
<evidence type="ECO:0000313" key="4">
    <source>
        <dbReference type="EMBL" id="GAA2133826.1"/>
    </source>
</evidence>
<dbReference type="EMBL" id="BAAAQQ010000014">
    <property type="protein sequence ID" value="GAA2133826.1"/>
    <property type="molecule type" value="Genomic_DNA"/>
</dbReference>
<sequence length="226" mass="22953">MKRTTLHRTAGLAALVLTASLSLSACGSDEPDAADDTTTSESSAPMDEETPEETPMEEESDDMGDADPAAQTFGPACGEVPADGAGSFVGMATEPVANAASANPLLSTLVAAVTAADLVDTLNSADGITVFAPANPAFDAFSKKQLNGLLKDKETLTKVLTHHVVAGQLSPDDLAGEHETLAGDMLTVEGEGEDFTVGTEGAAVLCGNVPTANATVYIIDTVLMPS</sequence>
<evidence type="ECO:0000256" key="1">
    <source>
        <dbReference type="SAM" id="MobiDB-lite"/>
    </source>
</evidence>
<dbReference type="SUPFAM" id="SSF82153">
    <property type="entry name" value="FAS1 domain"/>
    <property type="match status" value="1"/>
</dbReference>
<keyword evidence="5" id="KW-1185">Reference proteome</keyword>
<keyword evidence="2" id="KW-0732">Signal</keyword>
<feature type="domain" description="FAS1" evidence="3">
    <location>
        <begin position="93"/>
        <end position="223"/>
    </location>
</feature>
<proteinExistence type="predicted"/>
<dbReference type="Proteomes" id="UP001500575">
    <property type="component" value="Unassembled WGS sequence"/>
</dbReference>
<feature type="chain" id="PRO_5046458423" evidence="2">
    <location>
        <begin position="26"/>
        <end position="226"/>
    </location>
</feature>
<evidence type="ECO:0000313" key="5">
    <source>
        <dbReference type="Proteomes" id="UP001500575"/>
    </source>
</evidence>
<evidence type="ECO:0000259" key="3">
    <source>
        <dbReference type="PROSITE" id="PS50213"/>
    </source>
</evidence>
<accession>A0ABN2YXG3</accession>
<dbReference type="PANTHER" id="PTHR10900">
    <property type="entry name" value="PERIOSTIN-RELATED"/>
    <property type="match status" value="1"/>
</dbReference>
<protein>
    <submittedName>
        <fullName evidence="4">Fasciclin domain-containing protein</fullName>
    </submittedName>
</protein>
<feature type="signal peptide" evidence="2">
    <location>
        <begin position="1"/>
        <end position="25"/>
    </location>
</feature>
<dbReference type="PROSITE" id="PS50213">
    <property type="entry name" value="FAS1"/>
    <property type="match status" value="1"/>
</dbReference>
<feature type="compositionally biased region" description="Acidic residues" evidence="1">
    <location>
        <begin position="46"/>
        <end position="65"/>
    </location>
</feature>
<gene>
    <name evidence="4" type="ORF">GCM10009843_39730</name>
</gene>
<reference evidence="4 5" key="1">
    <citation type="journal article" date="2019" name="Int. J. Syst. Evol. Microbiol.">
        <title>The Global Catalogue of Microorganisms (GCM) 10K type strain sequencing project: providing services to taxonomists for standard genome sequencing and annotation.</title>
        <authorList>
            <consortium name="The Broad Institute Genomics Platform"/>
            <consortium name="The Broad Institute Genome Sequencing Center for Infectious Disease"/>
            <person name="Wu L."/>
            <person name="Ma J."/>
        </authorList>
    </citation>
    <scope>NUCLEOTIDE SEQUENCE [LARGE SCALE GENOMIC DNA]</scope>
    <source>
        <strain evidence="4 5">JCM 16021</strain>
    </source>
</reference>
<dbReference type="InterPro" id="IPR000782">
    <property type="entry name" value="FAS1_domain"/>
</dbReference>